<dbReference type="EMBL" id="MU007035">
    <property type="protein sequence ID" value="KAF2430975.1"/>
    <property type="molecule type" value="Genomic_DNA"/>
</dbReference>
<dbReference type="InterPro" id="IPR002013">
    <property type="entry name" value="SAC_dom"/>
</dbReference>
<reference evidence="4" key="1">
    <citation type="journal article" date="2020" name="Stud. Mycol.">
        <title>101 Dothideomycetes genomes: a test case for predicting lifestyles and emergence of pathogens.</title>
        <authorList>
            <person name="Haridas S."/>
            <person name="Albert R."/>
            <person name="Binder M."/>
            <person name="Bloem J."/>
            <person name="Labutti K."/>
            <person name="Salamov A."/>
            <person name="Andreopoulos B."/>
            <person name="Baker S."/>
            <person name="Barry K."/>
            <person name="Bills G."/>
            <person name="Bluhm B."/>
            <person name="Cannon C."/>
            <person name="Castanera R."/>
            <person name="Culley D."/>
            <person name="Daum C."/>
            <person name="Ezra D."/>
            <person name="Gonzalez J."/>
            <person name="Henrissat B."/>
            <person name="Kuo A."/>
            <person name="Liang C."/>
            <person name="Lipzen A."/>
            <person name="Lutzoni F."/>
            <person name="Magnuson J."/>
            <person name="Mondo S."/>
            <person name="Nolan M."/>
            <person name="Ohm R."/>
            <person name="Pangilinan J."/>
            <person name="Park H.-J."/>
            <person name="Ramirez L."/>
            <person name="Alfaro M."/>
            <person name="Sun H."/>
            <person name="Tritt A."/>
            <person name="Yoshinaga Y."/>
            <person name="Zwiers L.-H."/>
            <person name="Turgeon B."/>
            <person name="Goodwin S."/>
            <person name="Spatafora J."/>
            <person name="Crous P."/>
            <person name="Grigoriev I."/>
        </authorList>
    </citation>
    <scope>NUCLEOTIDE SEQUENCE</scope>
    <source>
        <strain evidence="4">CBS 130266</strain>
    </source>
</reference>
<accession>A0A9P4NRU9</accession>
<dbReference type="Proteomes" id="UP000800235">
    <property type="component" value="Unassembled WGS sequence"/>
</dbReference>
<dbReference type="PANTHER" id="PTHR45662">
    <property type="entry name" value="PHOSPHATIDYLINOSITIDE PHOSPHATASE SAC1"/>
    <property type="match status" value="1"/>
</dbReference>
<dbReference type="GO" id="GO:0043812">
    <property type="term" value="F:phosphatidylinositol-4-phosphate phosphatase activity"/>
    <property type="evidence" value="ECO:0007669"/>
    <property type="project" value="TreeGrafter"/>
</dbReference>
<feature type="domain" description="HSac2" evidence="3">
    <location>
        <begin position="741"/>
        <end position="890"/>
    </location>
</feature>
<feature type="domain" description="SAC" evidence="2">
    <location>
        <begin position="289"/>
        <end position="671"/>
    </location>
</feature>
<gene>
    <name evidence="4" type="ORF">EJ08DRAFT_205824</name>
</gene>
<evidence type="ECO:0000313" key="4">
    <source>
        <dbReference type="EMBL" id="KAF2430975.1"/>
    </source>
</evidence>
<evidence type="ECO:0000259" key="2">
    <source>
        <dbReference type="PROSITE" id="PS50275"/>
    </source>
</evidence>
<protein>
    <submittedName>
        <fullName evidence="4">SacI domain-containing protein</fullName>
    </submittedName>
</protein>
<dbReference type="GO" id="GO:0046856">
    <property type="term" value="P:phosphatidylinositol dephosphorylation"/>
    <property type="evidence" value="ECO:0007669"/>
    <property type="project" value="TreeGrafter"/>
</dbReference>
<dbReference type="AlphaFoldDB" id="A0A9P4NRU9"/>
<dbReference type="InterPro" id="IPR022158">
    <property type="entry name" value="Inositol_phosphatase"/>
</dbReference>
<keyword evidence="5" id="KW-1185">Reference proteome</keyword>
<dbReference type="Pfam" id="PF02383">
    <property type="entry name" value="Syja_N"/>
    <property type="match status" value="1"/>
</dbReference>
<evidence type="ECO:0000313" key="5">
    <source>
        <dbReference type="Proteomes" id="UP000800235"/>
    </source>
</evidence>
<organism evidence="4 5">
    <name type="scientific">Tothia fuscella</name>
    <dbReference type="NCBI Taxonomy" id="1048955"/>
    <lineage>
        <taxon>Eukaryota</taxon>
        <taxon>Fungi</taxon>
        <taxon>Dikarya</taxon>
        <taxon>Ascomycota</taxon>
        <taxon>Pezizomycotina</taxon>
        <taxon>Dothideomycetes</taxon>
        <taxon>Pleosporomycetidae</taxon>
        <taxon>Venturiales</taxon>
        <taxon>Cylindrosympodiaceae</taxon>
        <taxon>Tothia</taxon>
    </lineage>
</organism>
<dbReference type="PANTHER" id="PTHR45662:SF7">
    <property type="entry name" value="SACI DOMAIN PROTEIN (AFU_ORTHOLOGUE AFUA_1G15890)"/>
    <property type="match status" value="1"/>
</dbReference>
<dbReference type="Pfam" id="PF12456">
    <property type="entry name" value="hSac2"/>
    <property type="match status" value="1"/>
</dbReference>
<dbReference type="PROSITE" id="PS50275">
    <property type="entry name" value="SAC"/>
    <property type="match status" value="1"/>
</dbReference>
<dbReference type="GO" id="GO:0005783">
    <property type="term" value="C:endoplasmic reticulum"/>
    <property type="evidence" value="ECO:0007669"/>
    <property type="project" value="TreeGrafter"/>
</dbReference>
<feature type="compositionally biased region" description="Basic and acidic residues" evidence="1">
    <location>
        <begin position="118"/>
        <end position="128"/>
    </location>
</feature>
<feature type="region of interest" description="Disordered" evidence="1">
    <location>
        <begin position="937"/>
        <end position="959"/>
    </location>
</feature>
<proteinExistence type="predicted"/>
<dbReference type="PROSITE" id="PS51791">
    <property type="entry name" value="HSAC2"/>
    <property type="match status" value="1"/>
</dbReference>
<evidence type="ECO:0000256" key="1">
    <source>
        <dbReference type="SAM" id="MobiDB-lite"/>
    </source>
</evidence>
<feature type="region of interest" description="Disordered" evidence="1">
    <location>
        <begin position="118"/>
        <end position="173"/>
    </location>
</feature>
<dbReference type="OrthoDB" id="405996at2759"/>
<name>A0A9P4NRU9_9PEZI</name>
<evidence type="ECO:0000259" key="3">
    <source>
        <dbReference type="PROSITE" id="PS51791"/>
    </source>
</evidence>
<dbReference type="InterPro" id="IPR034753">
    <property type="entry name" value="hSac2"/>
</dbReference>
<feature type="compositionally biased region" description="Basic and acidic residues" evidence="1">
    <location>
        <begin position="159"/>
        <end position="173"/>
    </location>
</feature>
<feature type="region of interest" description="Disordered" evidence="1">
    <location>
        <begin position="226"/>
        <end position="259"/>
    </location>
</feature>
<comment type="caution">
    <text evidence="4">The sequence shown here is derived from an EMBL/GenBank/DDBJ whole genome shotgun (WGS) entry which is preliminary data.</text>
</comment>
<sequence length="997" mass="109834">MPGIVRKVLIFAAVDGLILQPAPPRNHKPATEQAIKLEYKTSAITPLLKDRRQEDTAPSTLEAHGVVGLLKVSSSSFLISISRREQVAQIKGKPIYSITEVALIPLSSQVDAEKAIVRARDSQHRHAQETGNNSDSEPDSDDGRDDLSMTEDNSVASAHPEEGETAAKPDLHKRTTSIAEDVISKKGMYGRFTQRWFSKGGWTAENKRKEGLSASQEDLANASKADQLKAVNPAPDGEQEQGTGSVAEASKDDQTSDIPNQAPEEVKHAVDDASETQQIPLLPKLLTVSKMLFSSRSFFFSYDYDLSRSIANQPNTSTSVPLFKTFDPLFFWNRNLVGPFIDAGQNGFVLPLIQGFAGQRAFTVDAASGSSEASISGAASAPQDVIAVQEESTPDAPSQALDNAGIAVADKSDQNQLLLTLVSRRSVKRAGLRYLRRGIDEEGNVANSVETEQILSAAEWESNGKKIYSFLQYRGSMPLFFSQSPYSLKPIASMQGSWEQNAEAFRLHFQHLAARYGNVQVDSLVDKSGTESAVGGAFEKHAISLNEKGGIDGKGNKLGFEWFDFHHICRGMKFENVSQLFDILGPTLQTYSWSVLQNGQAIQRQSGILRTNCMDCLDRTNVVQSACARNSLEQQLGDQGIAIDLQKDPRTAWFNSLWADNGDAISRQYAGTAALKGDFTRTRKRNITGALTDFGLTLSRYYNNIVNDYFAQNVIDYLLGRVDESIFIDFEADMKAQDYAVDLRKVRHNAIETCSRQCIEDAKEDLIAGWTLTCPKDTNSLRSLPFEECVLLLTDQALYFCHMDWTTEKVQSFERIDLECIDAIAKGTYITSTLAAREMDERKNVGFIIAYSTRGGDLVRVNTRSLGSDAAEGPTKMIAGKSTKDNNKLIAFKALPPKSSFVSIEGRDQEPPSEIEHIKIICDEIVKLVNASRKGESAIIDDKPNPAEGDRKPESEAEKHQLLVVEEKDIISLADAKKSTGYLEQLGYSLKKLVWAT</sequence>